<dbReference type="Proteomes" id="UP000220797">
    <property type="component" value="Unassembled WGS sequence"/>
</dbReference>
<dbReference type="RefSeq" id="XP_028527975.1">
    <property type="nucleotide sequence ID" value="XM_028671309.1"/>
</dbReference>
<protein>
    <recommendedName>
        <fullName evidence="3">Inner membrane complex protein</fullName>
    </recommendedName>
</protein>
<evidence type="ECO:0000313" key="2">
    <source>
        <dbReference type="Proteomes" id="UP000220797"/>
    </source>
</evidence>
<reference evidence="1" key="1">
    <citation type="submission" date="2015-04" db="EMBL/GenBank/DDBJ databases">
        <authorList>
            <consortium name="Pathogen Informatics"/>
        </authorList>
    </citation>
    <scope>NUCLEOTIDE SEQUENCE [LARGE SCALE GENOMIC DNA]</scope>
    <source>
        <strain evidence="1">8A</strain>
    </source>
</reference>
<accession>A0A1J1GRV4</accession>
<sequence length="368" mass="43516">MNKLENNLDETNDTLVESGCRTYIMEGYPTENGETQPELKEYYVYPNVVVHDYENNNNSLMNFDCSKTPFSCHPKNPRVFIRRVDNKRIWGNKTYNVLNGSYYKNVSHPIFPSRDSFDRRKMEEHNYSMNANESGGINENYLSNKINDKTYMYATDEYNYPINEQVLNDSNIQMDVPLCVQEASQSDNGYNIVLPINPINQDEYYYNYLNPEVLDNKCNINPRAVANFVYIFFKYIYKVFKLALEKIKRDFNTKEVYFDSGMLPFHDLDIACEICRSKYGDILMEAHNKDCLTYFEGYDETRTVFTKLWDILNNWIDSRDNSKIEIIRGKKSINNEAYYQMEDFPKDKNGKIELPEFKPAERKKSVKF</sequence>
<gene>
    <name evidence="1" type="ORF">PGAL8A_00256700</name>
</gene>
<dbReference type="OrthoDB" id="390329at2759"/>
<keyword evidence="2" id="KW-1185">Reference proteome</keyword>
<evidence type="ECO:0000313" key="1">
    <source>
        <dbReference type="EMBL" id="CRG95162.1"/>
    </source>
</evidence>
<proteinExistence type="predicted"/>
<dbReference type="AlphaFoldDB" id="A0A1J1GRV4"/>
<dbReference type="OMA" id="FSNFERH"/>
<comment type="caution">
    <text evidence="1">The sequence shown here is derived from an EMBL/GenBank/DDBJ whole genome shotgun (WGS) entry which is preliminary data.</text>
</comment>
<evidence type="ECO:0008006" key="3">
    <source>
        <dbReference type="Google" id="ProtNLM"/>
    </source>
</evidence>
<dbReference type="VEuPathDB" id="PlasmoDB:PGAL8A_00256700"/>
<name>A0A1J1GRV4_PLAGA</name>
<dbReference type="EMBL" id="CVMV01000032">
    <property type="protein sequence ID" value="CRG95162.1"/>
    <property type="molecule type" value="Genomic_DNA"/>
</dbReference>
<organism evidence="1 2">
    <name type="scientific">Plasmodium gallinaceum</name>
    <dbReference type="NCBI Taxonomy" id="5849"/>
    <lineage>
        <taxon>Eukaryota</taxon>
        <taxon>Sar</taxon>
        <taxon>Alveolata</taxon>
        <taxon>Apicomplexa</taxon>
        <taxon>Aconoidasida</taxon>
        <taxon>Haemosporida</taxon>
        <taxon>Plasmodiidae</taxon>
        <taxon>Plasmodium</taxon>
        <taxon>Plasmodium (Haemamoeba)</taxon>
    </lineage>
</organism>
<dbReference type="GeneID" id="39731095"/>